<gene>
    <name evidence="2" type="ORF">E9998_20000</name>
</gene>
<dbReference type="EMBL" id="STGX01000016">
    <property type="protein sequence ID" value="THV26016.1"/>
    <property type="molecule type" value="Genomic_DNA"/>
</dbReference>
<dbReference type="AlphaFoldDB" id="A0A4V4HNJ5"/>
<dbReference type="RefSeq" id="WP_136531464.1">
    <property type="nucleotide sequence ID" value="NZ_STGX01000016.1"/>
</dbReference>
<feature type="transmembrane region" description="Helical" evidence="1">
    <location>
        <begin position="60"/>
        <end position="78"/>
    </location>
</feature>
<keyword evidence="3" id="KW-1185">Reference proteome</keyword>
<name>A0A4V4HNJ5_9ACTN</name>
<keyword evidence="1" id="KW-1133">Transmembrane helix</keyword>
<reference evidence="2 3" key="1">
    <citation type="journal article" date="2018" name="Int. J. Syst. Evol. Microbiol.">
        <title>Glycomyces paridis sp. nov., isolated from the medicinal plant Paris polyphylla.</title>
        <authorList>
            <person name="Fang X.M."/>
            <person name="Bai J.L."/>
            <person name="Su J."/>
            <person name="Zhao L.L."/>
            <person name="Liu H.Y."/>
            <person name="Ma B.P."/>
            <person name="Zhang Y.Q."/>
            <person name="Yu L.Y."/>
        </authorList>
    </citation>
    <scope>NUCLEOTIDE SEQUENCE [LARGE SCALE GENOMIC DNA]</scope>
    <source>
        <strain evidence="2 3">CPCC 204357</strain>
    </source>
</reference>
<organism evidence="2 3">
    <name type="scientific">Glycomyces paridis</name>
    <dbReference type="NCBI Taxonomy" id="2126555"/>
    <lineage>
        <taxon>Bacteria</taxon>
        <taxon>Bacillati</taxon>
        <taxon>Actinomycetota</taxon>
        <taxon>Actinomycetes</taxon>
        <taxon>Glycomycetales</taxon>
        <taxon>Glycomycetaceae</taxon>
        <taxon>Glycomyces</taxon>
    </lineage>
</organism>
<dbReference type="Proteomes" id="UP000305792">
    <property type="component" value="Unassembled WGS sequence"/>
</dbReference>
<evidence type="ECO:0000313" key="2">
    <source>
        <dbReference type="EMBL" id="THV26016.1"/>
    </source>
</evidence>
<evidence type="ECO:0000256" key="1">
    <source>
        <dbReference type="SAM" id="Phobius"/>
    </source>
</evidence>
<comment type="caution">
    <text evidence="2">The sequence shown here is derived from an EMBL/GenBank/DDBJ whole genome shotgun (WGS) entry which is preliminary data.</text>
</comment>
<sequence>MGSDEDTGTIRLDLARLEGKLDVAITGQGAEIRDLRKDVDDHESRLRTEEQRPRVTPKHLYAGLSTAVLLLTGAAYLIKFFQ</sequence>
<accession>A0A4V4HNJ5</accession>
<keyword evidence="1" id="KW-0812">Transmembrane</keyword>
<dbReference type="OrthoDB" id="3638605at2"/>
<protein>
    <submittedName>
        <fullName evidence="2">Uncharacterized protein</fullName>
    </submittedName>
</protein>
<evidence type="ECO:0000313" key="3">
    <source>
        <dbReference type="Proteomes" id="UP000305792"/>
    </source>
</evidence>
<proteinExistence type="predicted"/>
<keyword evidence="1" id="KW-0472">Membrane</keyword>